<evidence type="ECO:0000256" key="2">
    <source>
        <dbReference type="ARBA" id="ARBA00022833"/>
    </source>
</evidence>
<dbReference type="InterPro" id="IPR011032">
    <property type="entry name" value="GroES-like_sf"/>
</dbReference>
<dbReference type="PANTHER" id="PTHR43401:SF2">
    <property type="entry name" value="L-THREONINE 3-DEHYDROGENASE"/>
    <property type="match status" value="1"/>
</dbReference>
<evidence type="ECO:0000259" key="4">
    <source>
        <dbReference type="SMART" id="SM00829"/>
    </source>
</evidence>
<dbReference type="GO" id="GO:0008270">
    <property type="term" value="F:zinc ion binding"/>
    <property type="evidence" value="ECO:0007669"/>
    <property type="project" value="InterPro"/>
</dbReference>
<name>A0A0F9GUX1_9ZZZZ</name>
<dbReference type="EMBL" id="LAZR01027056">
    <property type="protein sequence ID" value="KKL66902.1"/>
    <property type="molecule type" value="Genomic_DNA"/>
</dbReference>
<dbReference type="SUPFAM" id="SSF50129">
    <property type="entry name" value="GroES-like"/>
    <property type="match status" value="1"/>
</dbReference>
<dbReference type="GO" id="GO:0016491">
    <property type="term" value="F:oxidoreductase activity"/>
    <property type="evidence" value="ECO:0007669"/>
    <property type="project" value="UniProtKB-KW"/>
</dbReference>
<dbReference type="InterPro" id="IPR013149">
    <property type="entry name" value="ADH-like_C"/>
</dbReference>
<dbReference type="Pfam" id="PF08240">
    <property type="entry name" value="ADH_N"/>
    <property type="match status" value="1"/>
</dbReference>
<dbReference type="InterPro" id="IPR002328">
    <property type="entry name" value="ADH_Zn_CS"/>
</dbReference>
<dbReference type="CDD" id="cd08258">
    <property type="entry name" value="Zn_ADH4"/>
    <property type="match status" value="1"/>
</dbReference>
<evidence type="ECO:0000256" key="3">
    <source>
        <dbReference type="ARBA" id="ARBA00023002"/>
    </source>
</evidence>
<keyword evidence="2" id="KW-0862">Zinc</keyword>
<dbReference type="PROSITE" id="PS00059">
    <property type="entry name" value="ADH_ZINC"/>
    <property type="match status" value="1"/>
</dbReference>
<dbReference type="InterPro" id="IPR050129">
    <property type="entry name" value="Zn_alcohol_dh"/>
</dbReference>
<proteinExistence type="predicted"/>
<dbReference type="Gene3D" id="3.40.50.720">
    <property type="entry name" value="NAD(P)-binding Rossmann-like Domain"/>
    <property type="match status" value="1"/>
</dbReference>
<sequence>MKAVVKLAEDNIRLMDIPEPVPGPNQVKVMVKAAGICGTDIYGYSAVKPPVVLGHEVSGEIVEIGEGVKELKVGDRVTSETTAYICGKCKFCWSKDYNLCSHRRGLGSKVNGAFAEYFVIHQMSIHKLPSTVDFSCGALSEPLACATHAVMEQAKIFGDEVVLVLGPGPLGLLVAQVARAQGAMVVVCGVAGDDYRLALAKKLGADKTINLENKDVGEFIKTLTDGCGADVVFECSGATRAVHLGLELVRKKGRYIQVGIVHQAINLDFDQILFDKEITLVGSHTQKPSAWIKALKLMREAKVNLGPLVTDKLPLTKWEEGFRRAKERSSIKVLLYPEGPGHTDT</sequence>
<comment type="caution">
    <text evidence="5">The sequence shown here is derived from an EMBL/GenBank/DDBJ whole genome shotgun (WGS) entry which is preliminary data.</text>
</comment>
<gene>
    <name evidence="5" type="ORF">LCGC14_2140350</name>
</gene>
<dbReference type="InterPro" id="IPR036291">
    <property type="entry name" value="NAD(P)-bd_dom_sf"/>
</dbReference>
<dbReference type="SUPFAM" id="SSF51735">
    <property type="entry name" value="NAD(P)-binding Rossmann-fold domains"/>
    <property type="match status" value="1"/>
</dbReference>
<organism evidence="5">
    <name type="scientific">marine sediment metagenome</name>
    <dbReference type="NCBI Taxonomy" id="412755"/>
    <lineage>
        <taxon>unclassified sequences</taxon>
        <taxon>metagenomes</taxon>
        <taxon>ecological metagenomes</taxon>
    </lineage>
</organism>
<dbReference type="PANTHER" id="PTHR43401">
    <property type="entry name" value="L-THREONINE 3-DEHYDROGENASE"/>
    <property type="match status" value="1"/>
</dbReference>
<evidence type="ECO:0000313" key="5">
    <source>
        <dbReference type="EMBL" id="KKL66902.1"/>
    </source>
</evidence>
<protein>
    <recommendedName>
        <fullName evidence="4">Enoyl reductase (ER) domain-containing protein</fullName>
    </recommendedName>
</protein>
<reference evidence="5" key="1">
    <citation type="journal article" date="2015" name="Nature">
        <title>Complex archaea that bridge the gap between prokaryotes and eukaryotes.</title>
        <authorList>
            <person name="Spang A."/>
            <person name="Saw J.H."/>
            <person name="Jorgensen S.L."/>
            <person name="Zaremba-Niedzwiedzka K."/>
            <person name="Martijn J."/>
            <person name="Lind A.E."/>
            <person name="van Eijk R."/>
            <person name="Schleper C."/>
            <person name="Guy L."/>
            <person name="Ettema T.J."/>
        </authorList>
    </citation>
    <scope>NUCLEOTIDE SEQUENCE</scope>
</reference>
<dbReference type="Gene3D" id="3.90.180.10">
    <property type="entry name" value="Medium-chain alcohol dehydrogenases, catalytic domain"/>
    <property type="match status" value="1"/>
</dbReference>
<keyword evidence="3" id="KW-0560">Oxidoreductase</keyword>
<accession>A0A0F9GUX1</accession>
<dbReference type="AlphaFoldDB" id="A0A0F9GUX1"/>
<dbReference type="Pfam" id="PF00107">
    <property type="entry name" value="ADH_zinc_N"/>
    <property type="match status" value="1"/>
</dbReference>
<dbReference type="InterPro" id="IPR020843">
    <property type="entry name" value="ER"/>
</dbReference>
<evidence type="ECO:0000256" key="1">
    <source>
        <dbReference type="ARBA" id="ARBA00022723"/>
    </source>
</evidence>
<dbReference type="InterPro" id="IPR013154">
    <property type="entry name" value="ADH-like_N"/>
</dbReference>
<keyword evidence="1" id="KW-0479">Metal-binding</keyword>
<feature type="domain" description="Enoyl reductase (ER)" evidence="4">
    <location>
        <begin position="8"/>
        <end position="335"/>
    </location>
</feature>
<dbReference type="SMART" id="SM00829">
    <property type="entry name" value="PKS_ER"/>
    <property type="match status" value="1"/>
</dbReference>